<dbReference type="EMBL" id="DSVQ01000012">
    <property type="protein sequence ID" value="HGT39486.1"/>
    <property type="molecule type" value="Genomic_DNA"/>
</dbReference>
<accession>A0A7C4QRC1</accession>
<dbReference type="InterPro" id="IPR011444">
    <property type="entry name" value="DUF1549"/>
</dbReference>
<reference evidence="5" key="1">
    <citation type="journal article" date="2020" name="mSystems">
        <title>Genome- and Community-Level Interaction Insights into Carbon Utilization and Element Cycling Functions of Hydrothermarchaeota in Hydrothermal Sediment.</title>
        <authorList>
            <person name="Zhou Z."/>
            <person name="Liu Y."/>
            <person name="Xu W."/>
            <person name="Pan J."/>
            <person name="Luo Z.H."/>
            <person name="Li M."/>
        </authorList>
    </citation>
    <scope>NUCLEOTIDE SEQUENCE [LARGE SCALE GENOMIC DNA]</scope>
    <source>
        <strain evidence="5">SpSt-508</strain>
    </source>
</reference>
<feature type="domain" description="DUF1553" evidence="3">
    <location>
        <begin position="701"/>
        <end position="958"/>
    </location>
</feature>
<evidence type="ECO:0000259" key="4">
    <source>
        <dbReference type="Pfam" id="PF07635"/>
    </source>
</evidence>
<feature type="domain" description="Cytochrome C Planctomycete-type" evidence="4">
    <location>
        <begin position="44"/>
        <end position="103"/>
    </location>
</feature>
<feature type="domain" description="DUF1549" evidence="2">
    <location>
        <begin position="153"/>
        <end position="359"/>
    </location>
</feature>
<gene>
    <name evidence="5" type="ORF">ENS64_09530</name>
</gene>
<dbReference type="GO" id="GO:0020037">
    <property type="term" value="F:heme binding"/>
    <property type="evidence" value="ECO:0007669"/>
    <property type="project" value="InterPro"/>
</dbReference>
<dbReference type="AlphaFoldDB" id="A0A7C4QRC1"/>
<dbReference type="InterPro" id="IPR011429">
    <property type="entry name" value="Cyt_c_Planctomycete-type"/>
</dbReference>
<feature type="chain" id="PRO_5027751649" evidence="1">
    <location>
        <begin position="22"/>
        <end position="1014"/>
    </location>
</feature>
<dbReference type="PANTHER" id="PTHR35889">
    <property type="entry name" value="CYCLOINULO-OLIGOSACCHARIDE FRUCTANOTRANSFERASE-RELATED"/>
    <property type="match status" value="1"/>
</dbReference>
<comment type="caution">
    <text evidence="5">The sequence shown here is derived from an EMBL/GenBank/DDBJ whole genome shotgun (WGS) entry which is preliminary data.</text>
</comment>
<name>A0A7C4QRC1_9PLAN</name>
<dbReference type="Pfam" id="PF07583">
    <property type="entry name" value="PSCyt2"/>
    <property type="match status" value="1"/>
</dbReference>
<dbReference type="InterPro" id="IPR036909">
    <property type="entry name" value="Cyt_c-like_dom_sf"/>
</dbReference>
<sequence length="1014" mass="113430">MIRLVRWLPPLLLLVPCGLRAAELPLPERIEFNRDVRPILSDHCFQCHGPDQNTREADLRLDDGSAFQGTPNRPGVVTPMSPENSELFRRITTDNADERMPPPALGKPLSPRAVAILRKWIEQGAEYQGHWSYLVPRRPSVPTSRFSELARNEIDEFVFAKLEASGLAPSAEADRITLCRRLYFDLTGLPPEPSEVDAFVHDPHPEAYARLVEKLLDSPHYGERMAVYWLDLVRFADTIGYHSDNPRDIAPYRDYVIRAFQANVPFDRFTIEQLAGDLLPQPSLWQKVASGYNRLLQTTEEGGAQPKEYRAKYAADRVRNVAAVWLGATMMCAECHDHKYDPYTMRDFYSLAAFFADVQEADVGRREAGMPVPSPEQAAQLQQFDMQLAAATAQLENQAHTLARTHAQWEAELELAQGWQPLLPSAHSVSGSSQLALQADGSVRAEGTAAAKETFVLTFSGNGTPLTGLRLEALPDEAFPSRGPGKAVNGNFVLTEFKVTAEGDTGKEQPVKVRRALADHAQAGFPIEHTLDGKHETGWACLPKTGQPHEAVFELDRPLTAGTFTVRLEFQSQHPAHSLGRFRLSATAVDSPGSRWAPSAVVAVMAAPAEQRTAEQIAVLTDFLRNVSPRLAEERQAIPSLQQQKEKLLATVPRSLITTAGTPRTVRILARGNWMDDSGEIVEPAVPAFLGKLKVQERRGNRLDLAQWLVSPDNPLTARVMMNRLWKLFYGTGLSKTVEDLGSQGEWPTHPELLDWLAVEFRESGWDVKHMVRLMVLSHTYRQTSKPSREARAVDPFNRLLSAQNRFRLDAEFVRDNALAISGLLSRRVGGESVFPYQPYGYWDYLNFPKRTYVADRGEKQYRRGLYTHWQRSFLHPQLLIFDAPSREECVADRPRSNTPQQALALLNDPTFVEAARVFATAIVKDGGASDAERIHWAFRKAVSRAPQPDEAAILTRLLHKHRAEYLADRAAAEALWHAAGESPRPSDVDPAELAAWISVARTLLNLHETVTRL</sequence>
<evidence type="ECO:0000313" key="5">
    <source>
        <dbReference type="EMBL" id="HGT39486.1"/>
    </source>
</evidence>
<protein>
    <submittedName>
        <fullName evidence="5">DUF1553 domain-containing protein</fullName>
    </submittedName>
</protein>
<dbReference type="Pfam" id="PF07635">
    <property type="entry name" value="PSCyt1"/>
    <property type="match status" value="1"/>
</dbReference>
<feature type="signal peptide" evidence="1">
    <location>
        <begin position="1"/>
        <end position="21"/>
    </location>
</feature>
<dbReference type="GO" id="GO:0009055">
    <property type="term" value="F:electron transfer activity"/>
    <property type="evidence" value="ECO:0007669"/>
    <property type="project" value="InterPro"/>
</dbReference>
<evidence type="ECO:0000259" key="2">
    <source>
        <dbReference type="Pfam" id="PF07583"/>
    </source>
</evidence>
<dbReference type="Pfam" id="PF07587">
    <property type="entry name" value="PSD1"/>
    <property type="match status" value="1"/>
</dbReference>
<organism evidence="5">
    <name type="scientific">Schlesneria paludicola</name>
    <dbReference type="NCBI Taxonomy" id="360056"/>
    <lineage>
        <taxon>Bacteria</taxon>
        <taxon>Pseudomonadati</taxon>
        <taxon>Planctomycetota</taxon>
        <taxon>Planctomycetia</taxon>
        <taxon>Planctomycetales</taxon>
        <taxon>Planctomycetaceae</taxon>
        <taxon>Schlesneria</taxon>
    </lineage>
</organism>
<proteinExistence type="predicted"/>
<dbReference type="SUPFAM" id="SSF46626">
    <property type="entry name" value="Cytochrome c"/>
    <property type="match status" value="1"/>
</dbReference>
<evidence type="ECO:0000259" key="3">
    <source>
        <dbReference type="Pfam" id="PF07587"/>
    </source>
</evidence>
<dbReference type="PANTHER" id="PTHR35889:SF3">
    <property type="entry name" value="F-BOX DOMAIN-CONTAINING PROTEIN"/>
    <property type="match status" value="1"/>
</dbReference>
<keyword evidence="1" id="KW-0732">Signal</keyword>
<evidence type="ECO:0000256" key="1">
    <source>
        <dbReference type="SAM" id="SignalP"/>
    </source>
</evidence>
<dbReference type="InterPro" id="IPR022655">
    <property type="entry name" value="DUF1553"/>
</dbReference>